<dbReference type="SUPFAM" id="SSF51905">
    <property type="entry name" value="FAD/NAD(P)-binding domain"/>
    <property type="match status" value="2"/>
</dbReference>
<sequence>MNRPVVIIGGGASGALLAIHLARLTGAARVVVVEAREAVGTGLAYSTTCPRHLLNVPAWNMSAFPDRPDHFLDWLRSDSEVRAERGSFIPRMTYGRYLRGQFGAAGVRHIRGTAISVRPDGDDVVVELAGGERLRAGRVVLAMGHFPPVDVPEVSAGVVESGAYLRNPWRGGVAPLSPDLPATLIGTGLTSVDMLLGLRESGHRGVVTMVSRHGLLSRGHAPYEARDASVIPPDAAPAALAYLCDFRKALREGCDWRAATDSLRGVSNGLWKRLSLREKRRFRQHLFHYWSVSRHRMAPEIAEAVRLDLREGRLVIRRAHVQSVVESGTGALITLRTAVGTERHEAGRVMNCTGPDTNYRRVASPLLAGLFDDGLARPGDMGVAFALDADGRVLDPAGVAHPSVYAIGPMRAGELFETTAIPEIRRQAFDLAGILAS</sequence>
<dbReference type="InterPro" id="IPR052189">
    <property type="entry name" value="L-asp_N-monooxygenase_NS-form"/>
</dbReference>
<gene>
    <name evidence="2" type="ORF">GOB93_09400</name>
</gene>
<dbReference type="PANTHER" id="PTHR40254:SF1">
    <property type="entry name" value="BLR0577 PROTEIN"/>
    <property type="match status" value="1"/>
</dbReference>
<dbReference type="EMBL" id="WOTB01000010">
    <property type="protein sequence ID" value="NHN84854.1"/>
    <property type="molecule type" value="Genomic_DNA"/>
</dbReference>
<dbReference type="InterPro" id="IPR038732">
    <property type="entry name" value="HpyO/CreE_NAD-binding"/>
</dbReference>
<dbReference type="Gene3D" id="3.50.50.60">
    <property type="entry name" value="FAD/NAD(P)-binding domain"/>
    <property type="match status" value="2"/>
</dbReference>
<comment type="caution">
    <text evidence="2">The sequence shown here is derived from an EMBL/GenBank/DDBJ whole genome shotgun (WGS) entry which is preliminary data.</text>
</comment>
<evidence type="ECO:0000313" key="2">
    <source>
        <dbReference type="EMBL" id="NHN84854.1"/>
    </source>
</evidence>
<keyword evidence="3" id="KW-1185">Reference proteome</keyword>
<feature type="domain" description="FAD-dependent urate hydroxylase HpyO/Asp monooxygenase CreE-like FAD/NAD(P)-binding" evidence="1">
    <location>
        <begin position="6"/>
        <end position="146"/>
    </location>
</feature>
<organism evidence="2 3">
    <name type="scientific">Acetobacter musti</name>
    <dbReference type="NCBI Taxonomy" id="864732"/>
    <lineage>
        <taxon>Bacteria</taxon>
        <taxon>Pseudomonadati</taxon>
        <taxon>Pseudomonadota</taxon>
        <taxon>Alphaproteobacteria</taxon>
        <taxon>Acetobacterales</taxon>
        <taxon>Acetobacteraceae</taxon>
        <taxon>Acetobacter</taxon>
    </lineage>
</organism>
<evidence type="ECO:0000313" key="3">
    <source>
        <dbReference type="Proteomes" id="UP000635278"/>
    </source>
</evidence>
<dbReference type="PANTHER" id="PTHR40254">
    <property type="entry name" value="BLR0577 PROTEIN"/>
    <property type="match status" value="1"/>
</dbReference>
<dbReference type="RefSeq" id="WP_173583245.1">
    <property type="nucleotide sequence ID" value="NZ_WOTB01000010.1"/>
</dbReference>
<dbReference type="InterPro" id="IPR036188">
    <property type="entry name" value="FAD/NAD-bd_sf"/>
</dbReference>
<evidence type="ECO:0000259" key="1">
    <source>
        <dbReference type="Pfam" id="PF13454"/>
    </source>
</evidence>
<proteinExistence type="predicted"/>
<name>A0ABX0JP70_9PROT</name>
<protein>
    <submittedName>
        <fullName evidence="2">NAD(P)-binding protein</fullName>
    </submittedName>
</protein>
<dbReference type="Pfam" id="PF13454">
    <property type="entry name" value="NAD_binding_9"/>
    <property type="match status" value="1"/>
</dbReference>
<accession>A0ABX0JP70</accession>
<dbReference type="Proteomes" id="UP000635278">
    <property type="component" value="Unassembled WGS sequence"/>
</dbReference>
<reference evidence="2 3" key="1">
    <citation type="journal article" date="2020" name="Int. J. Syst. Evol. Microbiol.">
        <title>Novel acetic acid bacteria from cider fermentations: Acetobacter conturbans sp. nov. and Acetobacter fallax sp. nov.</title>
        <authorList>
            <person name="Sombolestani A.S."/>
            <person name="Cleenwerck I."/>
            <person name="Cnockaert M."/>
            <person name="Borremans W."/>
            <person name="Wieme A.D."/>
            <person name="De Vuyst L."/>
            <person name="Vandamme P."/>
        </authorList>
    </citation>
    <scope>NUCLEOTIDE SEQUENCE [LARGE SCALE GENOMIC DNA]</scope>
    <source>
        <strain evidence="2 3">LMG 30640</strain>
    </source>
</reference>